<name>A0A845GT04_9BURK</name>
<evidence type="ECO:0000313" key="2">
    <source>
        <dbReference type="EMBL" id="MYM96835.1"/>
    </source>
</evidence>
<dbReference type="Proteomes" id="UP000447355">
    <property type="component" value="Unassembled WGS sequence"/>
</dbReference>
<dbReference type="RefSeq" id="WP_161085825.1">
    <property type="nucleotide sequence ID" value="NZ_WWCX01000055.1"/>
</dbReference>
<reference evidence="2" key="1">
    <citation type="submission" date="2019-12" db="EMBL/GenBank/DDBJ databases">
        <title>Novel species isolated from a subtropical stream in China.</title>
        <authorList>
            <person name="Lu H."/>
        </authorList>
    </citation>
    <scope>NUCLEOTIDE SEQUENCE [LARGE SCALE GENOMIC DNA]</scope>
    <source>
        <strain evidence="2">FT81W</strain>
    </source>
</reference>
<dbReference type="AlphaFoldDB" id="A0A845GT04"/>
<accession>A0A845GT04</accession>
<organism evidence="2 3">
    <name type="scientific">Duganella vulcania</name>
    <dbReference type="NCBI Taxonomy" id="2692166"/>
    <lineage>
        <taxon>Bacteria</taxon>
        <taxon>Pseudomonadati</taxon>
        <taxon>Pseudomonadota</taxon>
        <taxon>Betaproteobacteria</taxon>
        <taxon>Burkholderiales</taxon>
        <taxon>Oxalobacteraceae</taxon>
        <taxon>Telluria group</taxon>
        <taxon>Duganella</taxon>
    </lineage>
</organism>
<sequence>MDWTDVIDGLLYIGAWMGGSMAVAIFCAWAIPRFFPRKPEDDYTYVIKSKSGKKTVVVLPPDLPEAEREKVMAEAYQRLGIAPESGH</sequence>
<feature type="transmembrane region" description="Helical" evidence="1">
    <location>
        <begin position="12"/>
        <end position="31"/>
    </location>
</feature>
<keyword evidence="1" id="KW-1133">Transmembrane helix</keyword>
<gene>
    <name evidence="2" type="ORF">GTP90_23550</name>
</gene>
<proteinExistence type="predicted"/>
<dbReference type="EMBL" id="WWCX01000055">
    <property type="protein sequence ID" value="MYM96835.1"/>
    <property type="molecule type" value="Genomic_DNA"/>
</dbReference>
<evidence type="ECO:0000313" key="3">
    <source>
        <dbReference type="Proteomes" id="UP000447355"/>
    </source>
</evidence>
<comment type="caution">
    <text evidence="2">The sequence shown here is derived from an EMBL/GenBank/DDBJ whole genome shotgun (WGS) entry which is preliminary data.</text>
</comment>
<evidence type="ECO:0000256" key="1">
    <source>
        <dbReference type="SAM" id="Phobius"/>
    </source>
</evidence>
<protein>
    <submittedName>
        <fullName evidence="2">Uncharacterized protein</fullName>
    </submittedName>
</protein>
<keyword evidence="1" id="KW-0812">Transmembrane</keyword>
<keyword evidence="1" id="KW-0472">Membrane</keyword>